<dbReference type="GO" id="GO:0005634">
    <property type="term" value="C:nucleus"/>
    <property type="evidence" value="ECO:0007669"/>
    <property type="project" value="UniProtKB-SubCell"/>
</dbReference>
<dbReference type="AlphaFoldDB" id="A0A8S0RUG6"/>
<protein>
    <recommendedName>
        <fullName evidence="2">Protein TIFY</fullName>
    </recommendedName>
    <alternativeName>
        <fullName evidence="2">Jasmonate ZIM domain-containing protein</fullName>
    </alternativeName>
</protein>
<dbReference type="Pfam" id="PF06200">
    <property type="entry name" value="tify"/>
    <property type="match status" value="1"/>
</dbReference>
<dbReference type="EMBL" id="CACTIH010003716">
    <property type="protein sequence ID" value="CAA2983013.1"/>
    <property type="molecule type" value="Genomic_DNA"/>
</dbReference>
<dbReference type="InterPro" id="IPR010399">
    <property type="entry name" value="Tify_dom"/>
</dbReference>
<comment type="caution">
    <text evidence="4">The sequence shown here is derived from an EMBL/GenBank/DDBJ whole genome shotgun (WGS) entry which is preliminary data.</text>
</comment>
<evidence type="ECO:0000259" key="3">
    <source>
        <dbReference type="PROSITE" id="PS51320"/>
    </source>
</evidence>
<evidence type="ECO:0000256" key="2">
    <source>
        <dbReference type="RuleBase" id="RU369065"/>
    </source>
</evidence>
<dbReference type="InterPro" id="IPR040390">
    <property type="entry name" value="TIFY/JAZ"/>
</dbReference>
<evidence type="ECO:0000256" key="1">
    <source>
        <dbReference type="ARBA" id="ARBA00008614"/>
    </source>
</evidence>
<dbReference type="GO" id="GO:0009611">
    <property type="term" value="P:response to wounding"/>
    <property type="evidence" value="ECO:0007669"/>
    <property type="project" value="UniProtKB-UniRule"/>
</dbReference>
<evidence type="ECO:0000313" key="5">
    <source>
        <dbReference type="Proteomes" id="UP000594638"/>
    </source>
</evidence>
<dbReference type="SMART" id="SM00979">
    <property type="entry name" value="TIFY"/>
    <property type="match status" value="1"/>
</dbReference>
<dbReference type="Pfam" id="PF09425">
    <property type="entry name" value="Jas_motif"/>
    <property type="match status" value="1"/>
</dbReference>
<comment type="function">
    <text evidence="2">Repressor of jasmonate responses.</text>
</comment>
<dbReference type="InterPro" id="IPR018467">
    <property type="entry name" value="CCT_CS"/>
</dbReference>
<dbReference type="Proteomes" id="UP000594638">
    <property type="component" value="Unassembled WGS sequence"/>
</dbReference>
<comment type="similarity">
    <text evidence="1 2">Belongs to the TIFY/JAZ family.</text>
</comment>
<dbReference type="PANTHER" id="PTHR33077">
    <property type="entry name" value="PROTEIN TIFY 4A-RELATED-RELATED"/>
    <property type="match status" value="1"/>
</dbReference>
<dbReference type="OrthoDB" id="782771at2759"/>
<name>A0A8S0RUG6_OLEEU</name>
<reference evidence="4 5" key="1">
    <citation type="submission" date="2019-12" db="EMBL/GenBank/DDBJ databases">
        <authorList>
            <person name="Alioto T."/>
            <person name="Alioto T."/>
            <person name="Gomez Garrido J."/>
        </authorList>
    </citation>
    <scope>NUCLEOTIDE SEQUENCE [LARGE SCALE GENOMIC DNA]</scope>
</reference>
<comment type="subcellular location">
    <subcellularLocation>
        <location evidence="2">Nucleus</location>
    </subcellularLocation>
</comment>
<sequence>MKRNCDLELGDSCPSDRQCHPLLDMKNSGNNQLLTLFCNGKVAVFDVTELQARAIILLANKEMEGTKPSLDSLLLPFLQSPLNSLSMKKSLQRYLQKRKTRIQATSPYHHHL</sequence>
<dbReference type="Gramene" id="OE9A025581T2">
    <property type="protein sequence ID" value="OE9A025581C2"/>
    <property type="gene ID" value="OE9A025581"/>
</dbReference>
<comment type="domain">
    <text evidence="2">The jas domain is required for interaction with COI1.</text>
</comment>
<gene>
    <name evidence="4" type="ORF">OLEA9_A025581</name>
</gene>
<keyword evidence="2" id="KW-1184">Jasmonic acid signaling pathway</keyword>
<proteinExistence type="inferred from homology"/>
<feature type="domain" description="Tify" evidence="3">
    <location>
        <begin position="27"/>
        <end position="61"/>
    </location>
</feature>
<organism evidence="4 5">
    <name type="scientific">Olea europaea subsp. europaea</name>
    <dbReference type="NCBI Taxonomy" id="158383"/>
    <lineage>
        <taxon>Eukaryota</taxon>
        <taxon>Viridiplantae</taxon>
        <taxon>Streptophyta</taxon>
        <taxon>Embryophyta</taxon>
        <taxon>Tracheophyta</taxon>
        <taxon>Spermatophyta</taxon>
        <taxon>Magnoliopsida</taxon>
        <taxon>eudicotyledons</taxon>
        <taxon>Gunneridae</taxon>
        <taxon>Pentapetalae</taxon>
        <taxon>asterids</taxon>
        <taxon>lamiids</taxon>
        <taxon>Lamiales</taxon>
        <taxon>Oleaceae</taxon>
        <taxon>Oleeae</taxon>
        <taxon>Olea</taxon>
    </lineage>
</organism>
<keyword evidence="5" id="KW-1185">Reference proteome</keyword>
<dbReference type="GO" id="GO:0031347">
    <property type="term" value="P:regulation of defense response"/>
    <property type="evidence" value="ECO:0007669"/>
    <property type="project" value="UniProtKB-UniRule"/>
</dbReference>
<keyword evidence="2" id="KW-0539">Nucleus</keyword>
<dbReference type="PANTHER" id="PTHR33077:SF17">
    <property type="entry name" value="PROTEIN TIFY 5B"/>
    <property type="match status" value="1"/>
</dbReference>
<dbReference type="GO" id="GO:2000022">
    <property type="term" value="P:regulation of jasmonic acid mediated signaling pathway"/>
    <property type="evidence" value="ECO:0007669"/>
    <property type="project" value="UniProtKB-UniRule"/>
</dbReference>
<accession>A0A8S0RUG6</accession>
<evidence type="ECO:0000313" key="4">
    <source>
        <dbReference type="EMBL" id="CAA2983013.1"/>
    </source>
</evidence>
<dbReference type="PROSITE" id="PS51320">
    <property type="entry name" value="TIFY"/>
    <property type="match status" value="1"/>
</dbReference>